<dbReference type="Gene3D" id="1.10.1900.20">
    <property type="entry name" value="Ribosomal protein L20"/>
    <property type="match status" value="1"/>
</dbReference>
<dbReference type="Gene3D" id="6.10.160.10">
    <property type="match status" value="1"/>
</dbReference>
<dbReference type="HAMAP" id="MF_00382">
    <property type="entry name" value="Ribosomal_bL20"/>
    <property type="match status" value="1"/>
</dbReference>
<evidence type="ECO:0000256" key="5">
    <source>
        <dbReference type="ARBA" id="ARBA00023274"/>
    </source>
</evidence>
<dbReference type="GO" id="GO:0000027">
    <property type="term" value="P:ribosomal large subunit assembly"/>
    <property type="evidence" value="ECO:0007669"/>
    <property type="project" value="UniProtKB-UniRule"/>
</dbReference>
<dbReference type="PANTHER" id="PTHR10986">
    <property type="entry name" value="39S RIBOSOMAL PROTEIN L20"/>
    <property type="match status" value="1"/>
</dbReference>
<keyword evidence="4 7" id="KW-0689">Ribosomal protein</keyword>
<comment type="caution">
    <text evidence="9">The sequence shown here is derived from an EMBL/GenBank/DDBJ whole genome shotgun (WGS) entry which is preliminary data.</text>
</comment>
<accession>A0A2M8ELA9</accession>
<gene>
    <name evidence="7" type="primary">rplT</name>
    <name evidence="9" type="ORF">CO058_03165</name>
</gene>
<dbReference type="NCBIfam" id="TIGR01032">
    <property type="entry name" value="rplT_bact"/>
    <property type="match status" value="1"/>
</dbReference>
<reference evidence="10" key="1">
    <citation type="submission" date="2017-09" db="EMBL/GenBank/DDBJ databases">
        <title>Depth-based differentiation of microbial function through sediment-hosted aquifers and enrichment of novel symbionts in the deep terrestrial subsurface.</title>
        <authorList>
            <person name="Probst A.J."/>
            <person name="Ladd B."/>
            <person name="Jarett J.K."/>
            <person name="Geller-Mcgrath D.E."/>
            <person name="Sieber C.M.K."/>
            <person name="Emerson J.B."/>
            <person name="Anantharaman K."/>
            <person name="Thomas B.C."/>
            <person name="Malmstrom R."/>
            <person name="Stieglmeier M."/>
            <person name="Klingl A."/>
            <person name="Woyke T."/>
            <person name="Ryan C.M."/>
            <person name="Banfield J.F."/>
        </authorList>
    </citation>
    <scope>NUCLEOTIDE SEQUENCE [LARGE SCALE GENOMIC DNA]</scope>
</reference>
<evidence type="ECO:0000256" key="8">
    <source>
        <dbReference type="RuleBase" id="RU000560"/>
    </source>
</evidence>
<proteinExistence type="inferred from homology"/>
<evidence type="ECO:0000256" key="4">
    <source>
        <dbReference type="ARBA" id="ARBA00022980"/>
    </source>
</evidence>
<dbReference type="PROSITE" id="PS00937">
    <property type="entry name" value="RIBOSOMAL_L20"/>
    <property type="match status" value="1"/>
</dbReference>
<dbReference type="PRINTS" id="PR00062">
    <property type="entry name" value="RIBOSOMALL20"/>
</dbReference>
<dbReference type="FunFam" id="1.10.1900.20:FF:000001">
    <property type="entry name" value="50S ribosomal protein L20"/>
    <property type="match status" value="1"/>
</dbReference>
<dbReference type="GO" id="GO:0003735">
    <property type="term" value="F:structural constituent of ribosome"/>
    <property type="evidence" value="ECO:0007669"/>
    <property type="project" value="InterPro"/>
</dbReference>
<evidence type="ECO:0000256" key="1">
    <source>
        <dbReference type="ARBA" id="ARBA00007698"/>
    </source>
</evidence>
<keyword evidence="5 7" id="KW-0687">Ribonucleoprotein</keyword>
<dbReference type="CDD" id="cd07026">
    <property type="entry name" value="Ribosomal_L20"/>
    <property type="match status" value="1"/>
</dbReference>
<comment type="similarity">
    <text evidence="1 7 8">Belongs to the bacterial ribosomal protein bL20 family.</text>
</comment>
<dbReference type="GO" id="GO:0019843">
    <property type="term" value="F:rRNA binding"/>
    <property type="evidence" value="ECO:0007669"/>
    <property type="project" value="UniProtKB-UniRule"/>
</dbReference>
<comment type="function">
    <text evidence="7 8">Binds directly to 23S ribosomal RNA and is necessary for the in vitro assembly process of the 50S ribosomal subunit. It is not involved in the protein synthesizing functions of that subunit.</text>
</comment>
<dbReference type="GO" id="GO:1990904">
    <property type="term" value="C:ribonucleoprotein complex"/>
    <property type="evidence" value="ECO:0007669"/>
    <property type="project" value="UniProtKB-KW"/>
</dbReference>
<protein>
    <recommendedName>
        <fullName evidence="6 7">Large ribosomal subunit protein bL20</fullName>
    </recommendedName>
</protein>
<dbReference type="GO" id="GO:0005840">
    <property type="term" value="C:ribosome"/>
    <property type="evidence" value="ECO:0007669"/>
    <property type="project" value="UniProtKB-KW"/>
</dbReference>
<dbReference type="EMBL" id="PFSJ01000024">
    <property type="protein sequence ID" value="PJC23487.1"/>
    <property type="molecule type" value="Genomic_DNA"/>
</dbReference>
<dbReference type="Proteomes" id="UP000229756">
    <property type="component" value="Unassembled WGS sequence"/>
</dbReference>
<dbReference type="InterPro" id="IPR035566">
    <property type="entry name" value="Ribosomal_protein_bL20_C"/>
</dbReference>
<evidence type="ECO:0000256" key="3">
    <source>
        <dbReference type="ARBA" id="ARBA00022884"/>
    </source>
</evidence>
<keyword evidence="3 7" id="KW-0694">RNA-binding</keyword>
<sequence>MSRAKTGVVRHQRHKKVLNATKGFWGSRSKLFRRGQEAFIRSGEHAFSGRKLRKRDMKSLWIIRINAGLKAFNIRYSLFIKNLNDSKVILDRKILSELAVSYPKAFEKIVKKVSE</sequence>
<dbReference type="GO" id="GO:0006412">
    <property type="term" value="P:translation"/>
    <property type="evidence" value="ECO:0007669"/>
    <property type="project" value="InterPro"/>
</dbReference>
<keyword evidence="2 7" id="KW-0699">rRNA-binding</keyword>
<dbReference type="InterPro" id="IPR005813">
    <property type="entry name" value="Ribosomal_bL20"/>
</dbReference>
<dbReference type="AlphaFoldDB" id="A0A2M8ELA9"/>
<evidence type="ECO:0000313" key="9">
    <source>
        <dbReference type="EMBL" id="PJC23487.1"/>
    </source>
</evidence>
<organism evidence="9 10">
    <name type="scientific">candidate division WWE3 bacterium CG_4_9_14_0_2_um_filter_35_11</name>
    <dbReference type="NCBI Taxonomy" id="1975077"/>
    <lineage>
        <taxon>Bacteria</taxon>
        <taxon>Katanobacteria</taxon>
    </lineage>
</organism>
<evidence type="ECO:0000256" key="7">
    <source>
        <dbReference type="HAMAP-Rule" id="MF_00382"/>
    </source>
</evidence>
<dbReference type="InterPro" id="IPR049946">
    <property type="entry name" value="RIBOSOMAL_L20_CS"/>
</dbReference>
<dbReference type="SUPFAM" id="SSF74731">
    <property type="entry name" value="Ribosomal protein L20"/>
    <property type="match status" value="1"/>
</dbReference>
<evidence type="ECO:0000256" key="2">
    <source>
        <dbReference type="ARBA" id="ARBA00022730"/>
    </source>
</evidence>
<dbReference type="Pfam" id="PF00453">
    <property type="entry name" value="Ribosomal_L20"/>
    <property type="match status" value="1"/>
</dbReference>
<name>A0A2M8ELA9_UNCKA</name>
<evidence type="ECO:0000256" key="6">
    <source>
        <dbReference type="ARBA" id="ARBA00035172"/>
    </source>
</evidence>
<evidence type="ECO:0000313" key="10">
    <source>
        <dbReference type="Proteomes" id="UP000229756"/>
    </source>
</evidence>